<dbReference type="FunFam" id="4.10.1000.10:FF:000021">
    <property type="entry name" value="Zinc finger CCCH domain-containing protein 17"/>
    <property type="match status" value="1"/>
</dbReference>
<keyword evidence="3 6" id="KW-0863">Zinc-finger</keyword>
<dbReference type="GO" id="GO:0003729">
    <property type="term" value="F:mRNA binding"/>
    <property type="evidence" value="ECO:0007669"/>
    <property type="project" value="TreeGrafter"/>
</dbReference>
<keyword evidence="1 6" id="KW-0479">Metal-binding</keyword>
<dbReference type="eggNOG" id="KOG4791">
    <property type="taxonomic scope" value="Eukaryota"/>
</dbReference>
<feature type="zinc finger region" description="C3H1-type" evidence="6">
    <location>
        <begin position="6"/>
        <end position="35"/>
    </location>
</feature>
<dbReference type="AlphaFoldDB" id="A0A1S2YQW9"/>
<dbReference type="InterPro" id="IPR000571">
    <property type="entry name" value="Znf_CCCH"/>
</dbReference>
<keyword evidence="5" id="KW-0238">DNA-binding</keyword>
<feature type="domain" description="C3H1-type" evidence="8">
    <location>
        <begin position="6"/>
        <end position="35"/>
    </location>
</feature>
<evidence type="ECO:0000256" key="4">
    <source>
        <dbReference type="ARBA" id="ARBA00022833"/>
    </source>
</evidence>
<feature type="region of interest" description="Disordered" evidence="7">
    <location>
        <begin position="470"/>
        <end position="520"/>
    </location>
</feature>
<dbReference type="PANTHER" id="PTHR15725:SF0">
    <property type="entry name" value="ZINC FINGER CCCH DOMAIN-CONTAINING PROTEIN 32-LIKE"/>
    <property type="match status" value="1"/>
</dbReference>
<dbReference type="GO" id="GO:0003677">
    <property type="term" value="F:DNA binding"/>
    <property type="evidence" value="ECO:0007669"/>
    <property type="project" value="UniProtKB-KW"/>
</dbReference>
<proteinExistence type="predicted"/>
<dbReference type="PANTHER" id="PTHR15725">
    <property type="entry name" value="ZN-FINGER, C-X8-C-X5-C-X3-H TYPE-CONTAINING"/>
    <property type="match status" value="1"/>
</dbReference>
<evidence type="ECO:0000256" key="7">
    <source>
        <dbReference type="SAM" id="MobiDB-lite"/>
    </source>
</evidence>
<feature type="domain" description="C3H1-type" evidence="8">
    <location>
        <begin position="81"/>
        <end position="108"/>
    </location>
</feature>
<feature type="compositionally biased region" description="Polar residues" evidence="7">
    <location>
        <begin position="216"/>
        <end position="229"/>
    </location>
</feature>
<dbReference type="OrthoDB" id="5395350at2759"/>
<dbReference type="STRING" id="3827.A0A1S2YQW9"/>
<reference evidence="10" key="2">
    <citation type="submission" date="2025-08" db="UniProtKB">
        <authorList>
            <consortium name="RefSeq"/>
        </authorList>
    </citation>
    <scope>IDENTIFICATION</scope>
    <source>
        <tissue evidence="10">Etiolated seedlings</tissue>
    </source>
</reference>
<dbReference type="Proteomes" id="UP000087171">
    <property type="component" value="Chromosome Ca7"/>
</dbReference>
<dbReference type="Gene3D" id="4.10.1000.10">
    <property type="entry name" value="Zinc finger, CCCH-type"/>
    <property type="match status" value="2"/>
</dbReference>
<protein>
    <submittedName>
        <fullName evidence="10">Zinc finger CCCH domain-containing protein 32-like</fullName>
    </submittedName>
</protein>
<evidence type="ECO:0000313" key="10">
    <source>
        <dbReference type="RefSeq" id="XP_004508520.1"/>
    </source>
</evidence>
<gene>
    <name evidence="10" type="primary">LOC101489556</name>
</gene>
<dbReference type="InterPro" id="IPR036855">
    <property type="entry name" value="Znf_CCCH_sf"/>
</dbReference>
<dbReference type="KEGG" id="cam:101489556"/>
<feature type="region of interest" description="Disordered" evidence="7">
    <location>
        <begin position="216"/>
        <end position="241"/>
    </location>
</feature>
<sequence>MDEDLLKRNTDCVYFLASPLTCKKGAECEYRHHEIARLNPRDCWFWLAGNCLNPTCAFRHPPLDGHTGVPSEPLQSSVPANKTTVPCFYFFNGFCNKGNRCSFLHGPSDSLLTVKPLKNDNGSSKALNSENKTSSGNITCVASAPSETHFDRSLSVPKALSDFKLQPKEVLQVPLPENVKQKGDCLELSASDYKETAMTRSNSLLPDDGVAHNMSHLSTEQSSDEQINSHVEPEERWESSPGFDVLVHDESGNLGYEDDSEYLPVLDMNEQELNEQYSGYEFKDTVEYDTLCSDTDILYEQGTCDDYRCFDSDFTNANGRKVCGYSREMVVDSIFSRKRIRMSAAEMSDCDSDLDLRDHLRRRREGNVPPVTGFLRRHDLPSLMVRNSVRHQRQGTGQRQNRRLTSQLEFSSMREVETLSIANKERFRPFQQNRPRKHYGENLDNRPFLSSMVSRKPVVKQQRFIQESTTFSGPKTLAEIKEEKKKKKKVGESSHRESISAGFQDPKPLSEILKDRRTIG</sequence>
<feature type="zinc finger region" description="C3H1-type" evidence="6">
    <location>
        <begin position="81"/>
        <end position="108"/>
    </location>
</feature>
<keyword evidence="2" id="KW-0677">Repeat</keyword>
<evidence type="ECO:0000256" key="1">
    <source>
        <dbReference type="ARBA" id="ARBA00022723"/>
    </source>
</evidence>
<reference evidence="9" key="1">
    <citation type="journal article" date="2013" name="Nat. Biotechnol.">
        <title>Draft genome sequence of chickpea (Cicer arietinum) provides a resource for trait improvement.</title>
        <authorList>
            <person name="Varshney R.K."/>
            <person name="Song C."/>
            <person name="Saxena R.K."/>
            <person name="Azam S."/>
            <person name="Yu S."/>
            <person name="Sharpe A.G."/>
            <person name="Cannon S."/>
            <person name="Baek J."/>
            <person name="Rosen B.D."/>
            <person name="Tar'an B."/>
            <person name="Millan T."/>
            <person name="Zhang X."/>
            <person name="Ramsay L.D."/>
            <person name="Iwata A."/>
            <person name="Wang Y."/>
            <person name="Nelson W."/>
            <person name="Farmer A.D."/>
            <person name="Gaur P.M."/>
            <person name="Soderlund C."/>
            <person name="Penmetsa R.V."/>
            <person name="Xu C."/>
            <person name="Bharti A.K."/>
            <person name="He W."/>
            <person name="Winter P."/>
            <person name="Zhao S."/>
            <person name="Hane J.K."/>
            <person name="Carrasquilla-Garcia N."/>
            <person name="Condie J.A."/>
            <person name="Upadhyaya H.D."/>
            <person name="Luo M.C."/>
            <person name="Thudi M."/>
            <person name="Gowda C.L."/>
            <person name="Singh N.P."/>
            <person name="Lichtenzveig J."/>
            <person name="Gali K.K."/>
            <person name="Rubio J."/>
            <person name="Nadarajan N."/>
            <person name="Dolezel J."/>
            <person name="Bansal K.C."/>
            <person name="Xu X."/>
            <person name="Edwards D."/>
            <person name="Zhang G."/>
            <person name="Kahl G."/>
            <person name="Gil J."/>
            <person name="Singh K.B."/>
            <person name="Datta S.K."/>
            <person name="Jackson S.A."/>
            <person name="Wang J."/>
            <person name="Cook D.R."/>
        </authorList>
    </citation>
    <scope>NUCLEOTIDE SEQUENCE [LARGE SCALE GENOMIC DNA]</scope>
    <source>
        <strain evidence="9">cv. CDC Frontier</strain>
    </source>
</reference>
<evidence type="ECO:0000259" key="8">
    <source>
        <dbReference type="PROSITE" id="PS50103"/>
    </source>
</evidence>
<name>A0A1S2YQW9_CICAR</name>
<dbReference type="SUPFAM" id="SSF90229">
    <property type="entry name" value="CCCH zinc finger"/>
    <property type="match status" value="1"/>
</dbReference>
<evidence type="ECO:0000256" key="5">
    <source>
        <dbReference type="ARBA" id="ARBA00023125"/>
    </source>
</evidence>
<dbReference type="SMART" id="SM00356">
    <property type="entry name" value="ZnF_C3H1"/>
    <property type="match status" value="3"/>
</dbReference>
<dbReference type="InterPro" id="IPR041686">
    <property type="entry name" value="Znf-CCCH_3"/>
</dbReference>
<dbReference type="GeneID" id="101489556"/>
<dbReference type="PaxDb" id="3827-XP_004508520.1"/>
<dbReference type="GO" id="GO:0008270">
    <property type="term" value="F:zinc ion binding"/>
    <property type="evidence" value="ECO:0007669"/>
    <property type="project" value="UniProtKB-KW"/>
</dbReference>
<dbReference type="PROSITE" id="PS50103">
    <property type="entry name" value="ZF_C3H1"/>
    <property type="match status" value="3"/>
</dbReference>
<feature type="zinc finger region" description="C3H1-type" evidence="6">
    <location>
        <begin position="37"/>
        <end position="63"/>
    </location>
</feature>
<dbReference type="RefSeq" id="XP_004508520.1">
    <property type="nucleotide sequence ID" value="XM_004508463.3"/>
</dbReference>
<keyword evidence="4 6" id="KW-0862">Zinc</keyword>
<accession>A0A1S2YQW9</accession>
<feature type="domain" description="C3H1-type" evidence="8">
    <location>
        <begin position="37"/>
        <end position="63"/>
    </location>
</feature>
<evidence type="ECO:0000256" key="2">
    <source>
        <dbReference type="ARBA" id="ARBA00022737"/>
    </source>
</evidence>
<keyword evidence="9" id="KW-1185">Reference proteome</keyword>
<dbReference type="Pfam" id="PF14608">
    <property type="entry name" value="zf-CCCH_2"/>
    <property type="match status" value="1"/>
</dbReference>
<dbReference type="Pfam" id="PF15663">
    <property type="entry name" value="zf-CCCH_3"/>
    <property type="match status" value="1"/>
</dbReference>
<evidence type="ECO:0000313" key="9">
    <source>
        <dbReference type="Proteomes" id="UP000087171"/>
    </source>
</evidence>
<evidence type="ECO:0000256" key="3">
    <source>
        <dbReference type="ARBA" id="ARBA00022771"/>
    </source>
</evidence>
<evidence type="ECO:0000256" key="6">
    <source>
        <dbReference type="PROSITE-ProRule" id="PRU00723"/>
    </source>
</evidence>
<organism evidence="9 10">
    <name type="scientific">Cicer arietinum</name>
    <name type="common">Chickpea</name>
    <name type="synonym">Garbanzo</name>
    <dbReference type="NCBI Taxonomy" id="3827"/>
    <lineage>
        <taxon>Eukaryota</taxon>
        <taxon>Viridiplantae</taxon>
        <taxon>Streptophyta</taxon>
        <taxon>Embryophyta</taxon>
        <taxon>Tracheophyta</taxon>
        <taxon>Spermatophyta</taxon>
        <taxon>Magnoliopsida</taxon>
        <taxon>eudicotyledons</taxon>
        <taxon>Gunneridae</taxon>
        <taxon>Pentapetalae</taxon>
        <taxon>rosids</taxon>
        <taxon>fabids</taxon>
        <taxon>Fabales</taxon>
        <taxon>Fabaceae</taxon>
        <taxon>Papilionoideae</taxon>
        <taxon>50 kb inversion clade</taxon>
        <taxon>NPAAA clade</taxon>
        <taxon>Hologalegina</taxon>
        <taxon>IRL clade</taxon>
        <taxon>Cicereae</taxon>
        <taxon>Cicer</taxon>
    </lineage>
</organism>